<dbReference type="RefSeq" id="WP_025163466.1">
    <property type="nucleotide sequence ID" value="NZ_AWSQ01000001.1"/>
</dbReference>
<dbReference type="EMBL" id="AWSQ01000001">
    <property type="protein sequence ID" value="KFX70648.1"/>
    <property type="molecule type" value="Genomic_DNA"/>
</dbReference>
<comment type="caution">
    <text evidence="1">The sequence shown here is derived from an EMBL/GenBank/DDBJ whole genome shotgun (WGS) entry which is preliminary data.</text>
</comment>
<dbReference type="OrthoDB" id="6886787at2"/>
<keyword evidence="2" id="KW-1185">Reference proteome</keyword>
<organism evidence="1 2">
    <name type="scientific">Pseudomonas taeanensis MS-3</name>
    <dbReference type="NCBI Taxonomy" id="1395571"/>
    <lineage>
        <taxon>Bacteria</taxon>
        <taxon>Pseudomonadati</taxon>
        <taxon>Pseudomonadota</taxon>
        <taxon>Gammaproteobacteria</taxon>
        <taxon>Pseudomonadales</taxon>
        <taxon>Pseudomonadaceae</taxon>
        <taxon>Pseudomonas</taxon>
    </lineage>
</organism>
<dbReference type="Proteomes" id="UP000030063">
    <property type="component" value="Unassembled WGS sequence"/>
</dbReference>
<gene>
    <name evidence="1" type="ORF">TMS3_0101515</name>
</gene>
<evidence type="ECO:0000313" key="2">
    <source>
        <dbReference type="Proteomes" id="UP000030063"/>
    </source>
</evidence>
<proteinExistence type="predicted"/>
<reference evidence="1 2" key="1">
    <citation type="journal article" date="2014" name="Genome Announc.">
        <title>Draft Genome Sequence of Petroleum Oil-Degrading Marine Bacterium Pseudomonas taeanensis Strain MS-3, Isolated from a Crude Oil-Contaminated Seashore.</title>
        <authorList>
            <person name="Lee S.Y."/>
            <person name="Kim S.H."/>
            <person name="Lee D.G."/>
            <person name="Shin S."/>
            <person name="Yun S.H."/>
            <person name="Choi C.W."/>
            <person name="Chung Y.H."/>
            <person name="Choi J.S."/>
            <person name="Kahng H.Y."/>
            <person name="Kim S.I."/>
        </authorList>
    </citation>
    <scope>NUCLEOTIDE SEQUENCE [LARGE SCALE GENOMIC DNA]</scope>
    <source>
        <strain evidence="1 2">MS-3</strain>
    </source>
</reference>
<accession>A0A0A1YNW6</accession>
<name>A0A0A1YNW6_9PSED</name>
<dbReference type="AlphaFoldDB" id="A0A0A1YNW6"/>
<dbReference type="STRING" id="1395571.TMS3_0101515"/>
<sequence length="123" mass="13606">MSIKTTGLELKSFYADPDAWSSHDGKPLYWVDDIGLAINGAEVDEDPKIQALQDSDEVQILSGFVYSYENLSEVATLEEYFNIWRRSLGSVFLGAFVPPGQYEVIRAVIEAAGGQVLRRATST</sequence>
<evidence type="ECO:0000313" key="1">
    <source>
        <dbReference type="EMBL" id="KFX70648.1"/>
    </source>
</evidence>
<protein>
    <submittedName>
        <fullName evidence="1">Uncharacterized protein</fullName>
    </submittedName>
</protein>